<keyword evidence="4" id="KW-0256">Endoplasmic reticulum</keyword>
<evidence type="ECO:0000256" key="7">
    <source>
        <dbReference type="ARBA" id="ARBA00023136"/>
    </source>
</evidence>
<keyword evidence="6" id="KW-0443">Lipid metabolism</keyword>
<evidence type="ECO:0000256" key="4">
    <source>
        <dbReference type="ARBA" id="ARBA00022824"/>
    </source>
</evidence>
<evidence type="ECO:0000256" key="1">
    <source>
        <dbReference type="ARBA" id="ARBA00004477"/>
    </source>
</evidence>
<evidence type="ECO:0000256" key="9">
    <source>
        <dbReference type="SAM" id="Phobius"/>
    </source>
</evidence>
<protein>
    <recommendedName>
        <fullName evidence="2">Seipin</fullName>
    </recommendedName>
</protein>
<dbReference type="GO" id="GO:0006629">
    <property type="term" value="P:lipid metabolic process"/>
    <property type="evidence" value="ECO:0007669"/>
    <property type="project" value="UniProtKB-KW"/>
</dbReference>
<reference evidence="10" key="1">
    <citation type="submission" date="2016-02" db="EMBL/GenBank/DDBJ databases">
        <title>RNAseq analyses of the midgut from blood- or serum-fed Ixodes ricinus ticks.</title>
        <authorList>
            <person name="Perner J."/>
            <person name="Provaznik J."/>
            <person name="Schrenkova J."/>
            <person name="Urbanova V."/>
            <person name="Ribeiro J.M."/>
            <person name="Kopacek P."/>
        </authorList>
    </citation>
    <scope>NUCLEOTIDE SEQUENCE</scope>
    <source>
        <tissue evidence="10">Gut</tissue>
    </source>
</reference>
<feature type="region of interest" description="Disordered" evidence="8">
    <location>
        <begin position="255"/>
        <end position="339"/>
    </location>
</feature>
<keyword evidence="5 9" id="KW-1133">Transmembrane helix</keyword>
<feature type="transmembrane region" description="Helical" evidence="9">
    <location>
        <begin position="225"/>
        <end position="247"/>
    </location>
</feature>
<proteinExistence type="evidence at transcript level"/>
<accession>A0A131YB99</accession>
<evidence type="ECO:0000256" key="5">
    <source>
        <dbReference type="ARBA" id="ARBA00022989"/>
    </source>
</evidence>
<dbReference type="GO" id="GO:0140042">
    <property type="term" value="P:lipid droplet formation"/>
    <property type="evidence" value="ECO:0007669"/>
    <property type="project" value="UniProtKB-ARBA"/>
</dbReference>
<dbReference type="Pfam" id="PF06775">
    <property type="entry name" value="Seipin"/>
    <property type="match status" value="1"/>
</dbReference>
<name>A0A131YB99_IXORI</name>
<evidence type="ECO:0000256" key="6">
    <source>
        <dbReference type="ARBA" id="ARBA00023098"/>
    </source>
</evidence>
<keyword evidence="3 9" id="KW-0812">Transmembrane</keyword>
<evidence type="ECO:0000313" key="10">
    <source>
        <dbReference type="EMBL" id="JAP75710.1"/>
    </source>
</evidence>
<dbReference type="EMBL" id="GEFM01000086">
    <property type="protein sequence ID" value="JAP75710.1"/>
    <property type="molecule type" value="mRNA"/>
</dbReference>
<evidence type="ECO:0000256" key="8">
    <source>
        <dbReference type="SAM" id="MobiDB-lite"/>
    </source>
</evidence>
<dbReference type="CDD" id="cd23995">
    <property type="entry name" value="Seipin_BSCL2_like"/>
    <property type="match status" value="1"/>
</dbReference>
<feature type="transmembrane region" description="Helical" evidence="9">
    <location>
        <begin position="24"/>
        <end position="46"/>
    </location>
</feature>
<organism evidence="10">
    <name type="scientific">Ixodes ricinus</name>
    <name type="common">Common tick</name>
    <name type="synonym">Acarus ricinus</name>
    <dbReference type="NCBI Taxonomy" id="34613"/>
    <lineage>
        <taxon>Eukaryota</taxon>
        <taxon>Metazoa</taxon>
        <taxon>Ecdysozoa</taxon>
        <taxon>Arthropoda</taxon>
        <taxon>Chelicerata</taxon>
        <taxon>Arachnida</taxon>
        <taxon>Acari</taxon>
        <taxon>Parasitiformes</taxon>
        <taxon>Ixodida</taxon>
        <taxon>Ixodoidea</taxon>
        <taxon>Ixodidae</taxon>
        <taxon>Ixodinae</taxon>
        <taxon>Ixodes</taxon>
    </lineage>
</organism>
<keyword evidence="7 9" id="KW-0472">Membrane</keyword>
<dbReference type="GO" id="GO:0005789">
    <property type="term" value="C:endoplasmic reticulum membrane"/>
    <property type="evidence" value="ECO:0007669"/>
    <property type="project" value="UniProtKB-SubCell"/>
</dbReference>
<sequence length="339" mass="38969">MIWTLLRLPCTVVAAIKQLVARTFFLAVVFSVITWSSILLYGMFYWSYIPKSSHLFPVHLHFESRSCPEGFCDYPVANVTVVRPGYGEYLARGQRYKIYLDLEMPESDANQRIGMFTVKIDMITETGEVVRSSLRSGVLRYKSAMVRLFSTLTYIPMLMFGSAEEKQIVSVLLFDRYEEDYERPATQASIVIRNKFIEVYTATLKIYADFTGLRYLLYNWPLCSALIGISTNFFFVALVALLSWHRLAPAKPRRRRRLSRRRSGSSARTEDENVSVSGESLEDEEQPDLVKETIEAQEAVVRRRRQRDLEELNETTSSSEFQWEPTEPSADTSQSTASS</sequence>
<evidence type="ECO:0000256" key="2">
    <source>
        <dbReference type="ARBA" id="ARBA00022064"/>
    </source>
</evidence>
<evidence type="ECO:0000256" key="3">
    <source>
        <dbReference type="ARBA" id="ARBA00022692"/>
    </source>
</evidence>
<dbReference type="AlphaFoldDB" id="A0A131YB99"/>
<dbReference type="InterPro" id="IPR009617">
    <property type="entry name" value="Seipin"/>
</dbReference>
<comment type="subcellular location">
    <subcellularLocation>
        <location evidence="1">Endoplasmic reticulum membrane</location>
        <topology evidence="1">Multi-pass membrane protein</topology>
    </subcellularLocation>
</comment>
<dbReference type="PANTHER" id="PTHR21212:SF0">
    <property type="entry name" value="SEIPIN"/>
    <property type="match status" value="1"/>
</dbReference>
<feature type="compositionally biased region" description="Polar residues" evidence="8">
    <location>
        <begin position="329"/>
        <end position="339"/>
    </location>
</feature>
<dbReference type="PANTHER" id="PTHR21212">
    <property type="entry name" value="BERNARDINELLI-SEIP CONGENITAL LIPODYSTROPHY 2 HOMOLOG BSCL2 PROTEIN"/>
    <property type="match status" value="1"/>
</dbReference>